<protein>
    <submittedName>
        <fullName evidence="2">ABC transporter permease</fullName>
    </submittedName>
</protein>
<reference evidence="2" key="1">
    <citation type="submission" date="2022-02" db="EMBL/GenBank/DDBJ databases">
        <title>Corynebacterium sp. from urogenital microbiome.</title>
        <authorList>
            <person name="Cappelli E.A."/>
            <person name="Ribeiro T.G."/>
            <person name="Peixe L."/>
        </authorList>
    </citation>
    <scope>NUCLEOTIDE SEQUENCE</scope>
    <source>
        <strain evidence="2">C8Ua_174</strain>
    </source>
</reference>
<organism evidence="2 3">
    <name type="scientific">Corynebacterium evansiae</name>
    <dbReference type="NCBI Taxonomy" id="2913499"/>
    <lineage>
        <taxon>Bacteria</taxon>
        <taxon>Bacillati</taxon>
        <taxon>Actinomycetota</taxon>
        <taxon>Actinomycetes</taxon>
        <taxon>Mycobacteriales</taxon>
        <taxon>Corynebacteriaceae</taxon>
        <taxon>Corynebacterium</taxon>
    </lineage>
</organism>
<proteinExistence type="predicted"/>
<dbReference type="PANTHER" id="PTHR37305">
    <property type="entry name" value="INTEGRAL MEMBRANE PROTEIN-RELATED"/>
    <property type="match status" value="1"/>
</dbReference>
<keyword evidence="3" id="KW-1185">Reference proteome</keyword>
<feature type="transmembrane region" description="Helical" evidence="1">
    <location>
        <begin position="55"/>
        <end position="88"/>
    </location>
</feature>
<dbReference type="AlphaFoldDB" id="A0A9X3LMP7"/>
<name>A0A9X3LMP7_9CORY</name>
<dbReference type="PANTHER" id="PTHR37305:SF1">
    <property type="entry name" value="MEMBRANE PROTEIN"/>
    <property type="match status" value="1"/>
</dbReference>
<feature type="transmembrane region" description="Helical" evidence="1">
    <location>
        <begin position="193"/>
        <end position="212"/>
    </location>
</feature>
<dbReference type="GO" id="GO:0140359">
    <property type="term" value="F:ABC-type transporter activity"/>
    <property type="evidence" value="ECO:0007669"/>
    <property type="project" value="InterPro"/>
</dbReference>
<keyword evidence="1" id="KW-0472">Membrane</keyword>
<comment type="caution">
    <text evidence="2">The sequence shown here is derived from an EMBL/GenBank/DDBJ whole genome shotgun (WGS) entry which is preliminary data.</text>
</comment>
<dbReference type="GO" id="GO:0005886">
    <property type="term" value="C:plasma membrane"/>
    <property type="evidence" value="ECO:0007669"/>
    <property type="project" value="UniProtKB-SubCell"/>
</dbReference>
<dbReference type="EMBL" id="JAKMUT010000005">
    <property type="protein sequence ID" value="MCZ9289915.1"/>
    <property type="molecule type" value="Genomic_DNA"/>
</dbReference>
<keyword evidence="1" id="KW-1133">Transmembrane helix</keyword>
<sequence>MVNLIKSELIKLRSTKALWWTSGLILFFSLGFALLNGGMTGSLLTSEEAQKDPELYMSVVAGVGADMGLSGFLSFGMMIVMIQAVMLVTTEYGANTSKTTLLATPTRWQVPIAKFLVYGVIASILALISNVVGTVLAKWSLGWNLEDEELLGKVGLGADGLWEQIGRIELYLLLTIAAAIGVGYLVRNTAGGIAIMLLWNLVIEGTLVQLVPKVRDWLPPYMPFTNAEAYVGMRDLDKAPWGQTGSILYFAAWCLVLFIVGVVTLKKRDA</sequence>
<gene>
    <name evidence="2" type="ORF">L8V00_06835</name>
</gene>
<feature type="transmembrane region" description="Helical" evidence="1">
    <location>
        <begin position="247"/>
        <end position="265"/>
    </location>
</feature>
<evidence type="ECO:0000313" key="2">
    <source>
        <dbReference type="EMBL" id="MCZ9289915.1"/>
    </source>
</evidence>
<feature type="transmembrane region" description="Helical" evidence="1">
    <location>
        <begin position="115"/>
        <end position="137"/>
    </location>
</feature>
<dbReference type="Proteomes" id="UP001146469">
    <property type="component" value="Unassembled WGS sequence"/>
</dbReference>
<feature type="transmembrane region" description="Helical" evidence="1">
    <location>
        <begin position="17"/>
        <end position="35"/>
    </location>
</feature>
<dbReference type="RefSeq" id="WP_035004763.1">
    <property type="nucleotide sequence ID" value="NZ_JAKMUT010000005.1"/>
</dbReference>
<accession>A0A9X3LMP7</accession>
<dbReference type="Pfam" id="PF12730">
    <property type="entry name" value="ABC2_membrane_4"/>
    <property type="match status" value="1"/>
</dbReference>
<evidence type="ECO:0000313" key="3">
    <source>
        <dbReference type="Proteomes" id="UP001146469"/>
    </source>
</evidence>
<feature type="transmembrane region" description="Helical" evidence="1">
    <location>
        <begin position="168"/>
        <end position="186"/>
    </location>
</feature>
<keyword evidence="1" id="KW-0812">Transmembrane</keyword>
<evidence type="ECO:0000256" key="1">
    <source>
        <dbReference type="SAM" id="Phobius"/>
    </source>
</evidence>